<proteinExistence type="predicted"/>
<dbReference type="InterPro" id="IPR016181">
    <property type="entry name" value="Acyl_CoA_acyltransferase"/>
</dbReference>
<dbReference type="Proteomes" id="UP000325780">
    <property type="component" value="Unassembled WGS sequence"/>
</dbReference>
<dbReference type="PANTHER" id="PTHR42791">
    <property type="entry name" value="GNAT FAMILY ACETYLTRANSFERASE"/>
    <property type="match status" value="1"/>
</dbReference>
<evidence type="ECO:0000313" key="2">
    <source>
        <dbReference type="Proteomes" id="UP000325780"/>
    </source>
</evidence>
<protein>
    <recommendedName>
        <fullName evidence="3">N-acetyltransferase domain-containing protein</fullName>
    </recommendedName>
</protein>
<dbReference type="SUPFAM" id="SSF55729">
    <property type="entry name" value="Acyl-CoA N-acyltransferases (Nat)"/>
    <property type="match status" value="1"/>
</dbReference>
<evidence type="ECO:0008006" key="3">
    <source>
        <dbReference type="Google" id="ProtNLM"/>
    </source>
</evidence>
<dbReference type="PANTHER" id="PTHR42791:SF1">
    <property type="entry name" value="N-ACETYLTRANSFERASE DOMAIN-CONTAINING PROTEIN"/>
    <property type="match status" value="1"/>
</dbReference>
<dbReference type="EMBL" id="ML742066">
    <property type="protein sequence ID" value="KAE8151672.1"/>
    <property type="molecule type" value="Genomic_DNA"/>
</dbReference>
<dbReference type="Gene3D" id="3.40.630.30">
    <property type="match status" value="1"/>
</dbReference>
<evidence type="ECO:0000313" key="1">
    <source>
        <dbReference type="EMBL" id="KAE8151672.1"/>
    </source>
</evidence>
<reference evidence="1 2" key="1">
    <citation type="submission" date="2019-04" db="EMBL/GenBank/DDBJ databases">
        <title>Friends and foes A comparative genomics study of 23 Aspergillus species from section Flavi.</title>
        <authorList>
            <consortium name="DOE Joint Genome Institute"/>
            <person name="Kjaerbolling I."/>
            <person name="Vesth T."/>
            <person name="Frisvad J.C."/>
            <person name="Nybo J.L."/>
            <person name="Theobald S."/>
            <person name="Kildgaard S."/>
            <person name="Isbrandt T."/>
            <person name="Kuo A."/>
            <person name="Sato A."/>
            <person name="Lyhne E.K."/>
            <person name="Kogle M.E."/>
            <person name="Wiebenga A."/>
            <person name="Kun R.S."/>
            <person name="Lubbers R.J."/>
            <person name="Makela M.R."/>
            <person name="Barry K."/>
            <person name="Chovatia M."/>
            <person name="Clum A."/>
            <person name="Daum C."/>
            <person name="Haridas S."/>
            <person name="He G."/>
            <person name="LaButti K."/>
            <person name="Lipzen A."/>
            <person name="Mondo S."/>
            <person name="Riley R."/>
            <person name="Salamov A."/>
            <person name="Simmons B.A."/>
            <person name="Magnuson J.K."/>
            <person name="Henrissat B."/>
            <person name="Mortensen U.H."/>
            <person name="Larsen T.O."/>
            <person name="Devries R.P."/>
            <person name="Grigoriev I.V."/>
            <person name="Machida M."/>
            <person name="Baker S.E."/>
            <person name="Andersen M.R."/>
        </authorList>
    </citation>
    <scope>NUCLEOTIDE SEQUENCE [LARGE SCALE GENOMIC DNA]</scope>
    <source>
        <strain evidence="1 2">IBT 18842</strain>
    </source>
</reference>
<dbReference type="InterPro" id="IPR052523">
    <property type="entry name" value="Trichothecene_AcTrans"/>
</dbReference>
<organism evidence="1 2">
    <name type="scientific">Aspergillus avenaceus</name>
    <dbReference type="NCBI Taxonomy" id="36643"/>
    <lineage>
        <taxon>Eukaryota</taxon>
        <taxon>Fungi</taxon>
        <taxon>Dikarya</taxon>
        <taxon>Ascomycota</taxon>
        <taxon>Pezizomycotina</taxon>
        <taxon>Eurotiomycetes</taxon>
        <taxon>Eurotiomycetidae</taxon>
        <taxon>Eurotiales</taxon>
        <taxon>Aspergillaceae</taxon>
        <taxon>Aspergillus</taxon>
        <taxon>Aspergillus subgen. Circumdati</taxon>
    </lineage>
</organism>
<keyword evidence="2" id="KW-1185">Reference proteome</keyword>
<sequence length="205" mass="22662">MKANTGSLNLAPGVAEVISHSFTTSPVTAYFLRTPTSTWSPDDIPYALIHEHLKDEIPAKVRLGAKVAEAGDYAAAALWFPPECSVHDEPGTTSDVIREYVGKVEDARGRWLRGRPFWYLNLIGRRPGRDEKGVVRALIDPFLELARKDGVPAWLEAASEHSRGVYAHFGFRVVEEFRVGVGVCDRRGDLVDGGEGVPLWGMIYE</sequence>
<accession>A0A5N6TZA2</accession>
<dbReference type="OrthoDB" id="410198at2759"/>
<gene>
    <name evidence="1" type="ORF">BDV25DRAFT_138595</name>
</gene>
<dbReference type="AlphaFoldDB" id="A0A5N6TZA2"/>
<name>A0A5N6TZA2_ASPAV</name>